<dbReference type="AlphaFoldDB" id="A0A4V2PTW5"/>
<evidence type="ECO:0000313" key="1">
    <source>
        <dbReference type="EMBL" id="TCK68101.1"/>
    </source>
</evidence>
<accession>A0A4V2PTW5</accession>
<dbReference type="RefSeq" id="WP_132302392.1">
    <property type="nucleotide sequence ID" value="NZ_CP170642.1"/>
</dbReference>
<name>A0A4V2PTW5_9PAST</name>
<sequence length="147" mass="16075">MTVSMQHNGNGLNTLAERLAELKAKSAYVGLPVDDNPFVDGSSINMATLAAVLEFGNEHIPSRPFLRQTLAENQQKYTEFLTELIRDGLDAETAYGRLAEMVVGDVRSNMVNGSWTPNAKATIKRKGSSKPLIDTGKLRQSIRGIVK</sequence>
<evidence type="ECO:0000313" key="2">
    <source>
        <dbReference type="Proteomes" id="UP000295496"/>
    </source>
</evidence>
<organism evidence="1 2">
    <name type="scientific">Lonepinella koalarum</name>
    <dbReference type="NCBI Taxonomy" id="53417"/>
    <lineage>
        <taxon>Bacteria</taxon>
        <taxon>Pseudomonadati</taxon>
        <taxon>Pseudomonadota</taxon>
        <taxon>Gammaproteobacteria</taxon>
        <taxon>Pasteurellales</taxon>
        <taxon>Pasteurellaceae</taxon>
        <taxon>Lonepinella</taxon>
    </lineage>
</organism>
<protein>
    <submittedName>
        <fullName evidence="1">Uncharacterized protein</fullName>
    </submittedName>
</protein>
<proteinExistence type="predicted"/>
<dbReference type="OrthoDB" id="8160844at2"/>
<keyword evidence="2" id="KW-1185">Reference proteome</keyword>
<dbReference type="EMBL" id="SMGJ01000006">
    <property type="protein sequence ID" value="TCK68101.1"/>
    <property type="molecule type" value="Genomic_DNA"/>
</dbReference>
<dbReference type="Proteomes" id="UP000295496">
    <property type="component" value="Unassembled WGS sequence"/>
</dbReference>
<gene>
    <name evidence="1" type="ORF">EV692_1800</name>
</gene>
<reference evidence="1 2" key="1">
    <citation type="submission" date="2019-03" db="EMBL/GenBank/DDBJ databases">
        <title>Genomic Encyclopedia of Type Strains, Phase IV (KMG-IV): sequencing the most valuable type-strain genomes for metagenomic binning, comparative biology and taxonomic classification.</title>
        <authorList>
            <person name="Goeker M."/>
        </authorList>
    </citation>
    <scope>NUCLEOTIDE SEQUENCE [LARGE SCALE GENOMIC DNA]</scope>
    <source>
        <strain evidence="1 2">DSM 10053</strain>
    </source>
</reference>
<comment type="caution">
    <text evidence="1">The sequence shown here is derived from an EMBL/GenBank/DDBJ whole genome shotgun (WGS) entry which is preliminary data.</text>
</comment>